<evidence type="ECO:0000256" key="14">
    <source>
        <dbReference type="SAM" id="Phobius"/>
    </source>
</evidence>
<evidence type="ECO:0000256" key="6">
    <source>
        <dbReference type="ARBA" id="ARBA00022906"/>
    </source>
</evidence>
<dbReference type="OMA" id="HVIMQRM"/>
<evidence type="ECO:0000256" key="11">
    <source>
        <dbReference type="ARBA" id="ARBA00039395"/>
    </source>
</evidence>
<comment type="catalytic activity">
    <reaction evidence="10">
        <text>Zn(2+)(in) = Zn(2+)(out)</text>
        <dbReference type="Rhea" id="RHEA:29351"/>
        <dbReference type="ChEBI" id="CHEBI:29105"/>
    </reaction>
    <physiologicalReaction direction="left-to-right" evidence="10">
        <dbReference type="Rhea" id="RHEA:29352"/>
    </physiologicalReaction>
</comment>
<evidence type="ECO:0000256" key="10">
    <source>
        <dbReference type="ARBA" id="ARBA00036307"/>
    </source>
</evidence>
<accession>A0A8B7NYE4</accession>
<evidence type="ECO:0000313" key="15">
    <source>
        <dbReference type="Proteomes" id="UP000694843"/>
    </source>
</evidence>
<dbReference type="Proteomes" id="UP000694843">
    <property type="component" value="Unplaced"/>
</dbReference>
<name>A0A8B7NYE4_HYAAZ</name>
<feature type="transmembrane region" description="Helical" evidence="14">
    <location>
        <begin position="338"/>
        <end position="359"/>
    </location>
</feature>
<feature type="transmembrane region" description="Helical" evidence="14">
    <location>
        <begin position="48"/>
        <end position="72"/>
    </location>
</feature>
<dbReference type="PANTHER" id="PTHR11040:SF221">
    <property type="entry name" value="ZINC TRANSPORTER ZIP3"/>
    <property type="match status" value="1"/>
</dbReference>
<evidence type="ECO:0000256" key="1">
    <source>
        <dbReference type="ARBA" id="ARBA00004424"/>
    </source>
</evidence>
<dbReference type="GeneID" id="108674462"/>
<feature type="transmembrane region" description="Helical" evidence="14">
    <location>
        <begin position="96"/>
        <end position="113"/>
    </location>
</feature>
<evidence type="ECO:0000256" key="5">
    <source>
        <dbReference type="ARBA" id="ARBA00022833"/>
    </source>
</evidence>
<evidence type="ECO:0000256" key="9">
    <source>
        <dbReference type="ARBA" id="ARBA00023136"/>
    </source>
</evidence>
<dbReference type="InterPro" id="IPR003689">
    <property type="entry name" value="ZIP"/>
</dbReference>
<feature type="transmembrane region" description="Helical" evidence="14">
    <location>
        <begin position="305"/>
        <end position="326"/>
    </location>
</feature>
<dbReference type="GO" id="GO:0005385">
    <property type="term" value="F:zinc ion transmembrane transporter activity"/>
    <property type="evidence" value="ECO:0007669"/>
    <property type="project" value="TreeGrafter"/>
</dbReference>
<evidence type="ECO:0000256" key="2">
    <source>
        <dbReference type="ARBA" id="ARBA00022448"/>
    </source>
</evidence>
<keyword evidence="7 14" id="KW-1133">Transmembrane helix</keyword>
<keyword evidence="3" id="KW-1003">Cell membrane</keyword>
<dbReference type="RefSeq" id="XP_018017901.1">
    <property type="nucleotide sequence ID" value="XM_018162412.2"/>
</dbReference>
<dbReference type="KEGG" id="hazt:108674462"/>
<keyword evidence="8" id="KW-0406">Ion transport</keyword>
<evidence type="ECO:0000256" key="3">
    <source>
        <dbReference type="ARBA" id="ARBA00022475"/>
    </source>
</evidence>
<feature type="transmembrane region" description="Helical" evidence="14">
    <location>
        <begin position="6"/>
        <end position="28"/>
    </location>
</feature>
<dbReference type="GO" id="GO:0016324">
    <property type="term" value="C:apical plasma membrane"/>
    <property type="evidence" value="ECO:0007669"/>
    <property type="project" value="UniProtKB-SubCell"/>
</dbReference>
<keyword evidence="5" id="KW-0862">Zinc</keyword>
<organism evidence="15 16">
    <name type="scientific">Hyalella azteca</name>
    <name type="common">Amphipod</name>
    <dbReference type="NCBI Taxonomy" id="294128"/>
    <lineage>
        <taxon>Eukaryota</taxon>
        <taxon>Metazoa</taxon>
        <taxon>Ecdysozoa</taxon>
        <taxon>Arthropoda</taxon>
        <taxon>Crustacea</taxon>
        <taxon>Multicrustacea</taxon>
        <taxon>Malacostraca</taxon>
        <taxon>Eumalacostraca</taxon>
        <taxon>Peracarida</taxon>
        <taxon>Amphipoda</taxon>
        <taxon>Senticaudata</taxon>
        <taxon>Talitrida</taxon>
        <taxon>Talitroidea</taxon>
        <taxon>Hyalellidae</taxon>
        <taxon>Hyalella</taxon>
    </lineage>
</organism>
<evidence type="ECO:0000256" key="8">
    <source>
        <dbReference type="ARBA" id="ARBA00023065"/>
    </source>
</evidence>
<sequence length="462" mass="50907">MELLPLKLLFMGVIFTCTTLVGISPILLRGAFGERWGRAVPPHQQHRLLSLAACYSAGVFLCVCFMGLLPAADQKFHVIMQRMLEGDASMERFTEFPWGFFVVLCGFLIIFTIDKLAHAIEMSRTDTTRHAADDRSRIRDSPETTDITLVSIKDTSAPICPSGEAGRPPTSEEYFALQERNLTPLRGSKYTPELQMTNSKEHSVEMQLRVDRASNAALRKERTRGLEDSGLTLAHNHGHGVPSSLIFLLALGLHSLFEGAAIGLQTQQEKVLEFGIAVLVHELVMALTFGLEVSRSRRLSPLWQGLYVCLFTASIPLGIALGAGLLHTTQSETREVVAAVLEAVATGIFLHVIFIEILAKEFPDHHSPCHHLPHTNNNTKQPPANYSTINGACGKRDRAYKGASDSEDENSFGAALEEKHILREPLPGKRPSQVCVIVEKIVSICAGLLTLILMNVFLHSHH</sequence>
<dbReference type="OrthoDB" id="448280at2759"/>
<dbReference type="Pfam" id="PF02535">
    <property type="entry name" value="Zip"/>
    <property type="match status" value="1"/>
</dbReference>
<keyword evidence="9 14" id="KW-0472">Membrane</keyword>
<proteinExistence type="predicted"/>
<keyword evidence="2" id="KW-0813">Transport</keyword>
<dbReference type="PANTHER" id="PTHR11040">
    <property type="entry name" value="ZINC/IRON TRANSPORTER"/>
    <property type="match status" value="1"/>
</dbReference>
<keyword evidence="6" id="KW-0864">Zinc transport</keyword>
<gene>
    <name evidence="16" type="primary">LOC108674462</name>
</gene>
<protein>
    <recommendedName>
        <fullName evidence="11">Zinc transporter ZIP3</fullName>
    </recommendedName>
    <alternativeName>
        <fullName evidence="13">Solute carrier family 39 member 3</fullName>
    </alternativeName>
    <alternativeName>
        <fullName evidence="12">Zrt- and Irt-like protein 3</fullName>
    </alternativeName>
</protein>
<evidence type="ECO:0000256" key="7">
    <source>
        <dbReference type="ARBA" id="ARBA00022989"/>
    </source>
</evidence>
<keyword evidence="4 14" id="KW-0812">Transmembrane</keyword>
<reference evidence="16" key="1">
    <citation type="submission" date="2025-08" db="UniProtKB">
        <authorList>
            <consortium name="RefSeq"/>
        </authorList>
    </citation>
    <scope>IDENTIFICATION</scope>
    <source>
        <tissue evidence="16">Whole organism</tissue>
    </source>
</reference>
<comment type="subcellular location">
    <subcellularLocation>
        <location evidence="1">Apical cell membrane</location>
        <topology evidence="1">Multi-pass membrane protein</topology>
    </subcellularLocation>
</comment>
<evidence type="ECO:0000256" key="12">
    <source>
        <dbReference type="ARBA" id="ARBA00041702"/>
    </source>
</evidence>
<feature type="transmembrane region" description="Helical" evidence="14">
    <location>
        <begin position="271"/>
        <end position="293"/>
    </location>
</feature>
<evidence type="ECO:0000256" key="4">
    <source>
        <dbReference type="ARBA" id="ARBA00022692"/>
    </source>
</evidence>
<feature type="transmembrane region" description="Helical" evidence="14">
    <location>
        <begin position="437"/>
        <end position="458"/>
    </location>
</feature>
<keyword evidence="15" id="KW-1185">Reference proteome</keyword>
<evidence type="ECO:0000256" key="13">
    <source>
        <dbReference type="ARBA" id="ARBA00042778"/>
    </source>
</evidence>
<dbReference type="AlphaFoldDB" id="A0A8B7NYE4"/>
<evidence type="ECO:0000313" key="16">
    <source>
        <dbReference type="RefSeq" id="XP_018017901.1"/>
    </source>
</evidence>